<sequence length="361" mass="40243">MTPDSTGASGEPAPGWWIYRGTGQVLDTEERERRWPAPPRWRTFDGGPDEPAPPSDAKDLERRLGTVVVSERVDIHEVDMINAAVYLRRPLLVTGRPGSGKSTLAYRIARELQLGRVLRWPITTRSTLQAGLYEYDAIGRVHAASRHRAGRPAAEGAADRSDAEAEIGDFLHLGPLGTALLPYRMPRVLLIDEIDKGDVDLPNDLLNVFEEGEFELRELMRSAARVPEVVVHTADPAGTATIRHGRVRCHEFPIVVMTSNGEREFPAPFLRRCLHLRVPEPDAGKLAAMVAAHFPDEQLADAREIIRAYLERRDRLDGLAADQLLNAFQLRMAGAFTTTDEESLRRLIEAIWHRLSPIGAE</sequence>
<dbReference type="GO" id="GO:0005524">
    <property type="term" value="F:ATP binding"/>
    <property type="evidence" value="ECO:0007669"/>
    <property type="project" value="InterPro"/>
</dbReference>
<name>A0A895YIF7_9ACTN</name>
<evidence type="ECO:0000313" key="3">
    <source>
        <dbReference type="EMBL" id="QSB15795.1"/>
    </source>
</evidence>
<dbReference type="CDD" id="cd00009">
    <property type="entry name" value="AAA"/>
    <property type="match status" value="1"/>
</dbReference>
<dbReference type="AlphaFoldDB" id="A0A895YIF7"/>
<dbReference type="InterPro" id="IPR027417">
    <property type="entry name" value="P-loop_NTPase"/>
</dbReference>
<evidence type="ECO:0000256" key="1">
    <source>
        <dbReference type="SAM" id="MobiDB-lite"/>
    </source>
</evidence>
<protein>
    <submittedName>
        <fullName evidence="3">AAA family ATPase</fullName>
    </submittedName>
</protein>
<accession>A0A895YIF7</accession>
<dbReference type="Proteomes" id="UP000662857">
    <property type="component" value="Chromosome"/>
</dbReference>
<feature type="region of interest" description="Disordered" evidence="1">
    <location>
        <begin position="28"/>
        <end position="60"/>
    </location>
</feature>
<evidence type="ECO:0000259" key="2">
    <source>
        <dbReference type="SMART" id="SM00382"/>
    </source>
</evidence>
<dbReference type="RefSeq" id="WP_239677983.1">
    <property type="nucleotide sequence ID" value="NZ_CP070499.1"/>
</dbReference>
<keyword evidence="4" id="KW-1185">Reference proteome</keyword>
<feature type="domain" description="AAA+ ATPase" evidence="2">
    <location>
        <begin position="87"/>
        <end position="282"/>
    </location>
</feature>
<dbReference type="SMART" id="SM00382">
    <property type="entry name" value="AAA"/>
    <property type="match status" value="1"/>
</dbReference>
<proteinExistence type="predicted"/>
<organism evidence="3 4">
    <name type="scientific">Natronosporangium hydrolyticum</name>
    <dbReference type="NCBI Taxonomy" id="2811111"/>
    <lineage>
        <taxon>Bacteria</taxon>
        <taxon>Bacillati</taxon>
        <taxon>Actinomycetota</taxon>
        <taxon>Actinomycetes</taxon>
        <taxon>Micromonosporales</taxon>
        <taxon>Micromonosporaceae</taxon>
        <taxon>Natronosporangium</taxon>
    </lineage>
</organism>
<dbReference type="KEGG" id="nhy:JQS43_05510"/>
<dbReference type="InterPro" id="IPR003593">
    <property type="entry name" value="AAA+_ATPase"/>
</dbReference>
<dbReference type="EMBL" id="CP070499">
    <property type="protein sequence ID" value="QSB15795.1"/>
    <property type="molecule type" value="Genomic_DNA"/>
</dbReference>
<gene>
    <name evidence="3" type="ORF">JQS43_05510</name>
</gene>
<dbReference type="SUPFAM" id="SSF52540">
    <property type="entry name" value="P-loop containing nucleoside triphosphate hydrolases"/>
    <property type="match status" value="1"/>
</dbReference>
<dbReference type="GO" id="GO:0016887">
    <property type="term" value="F:ATP hydrolysis activity"/>
    <property type="evidence" value="ECO:0007669"/>
    <property type="project" value="InterPro"/>
</dbReference>
<reference evidence="3" key="1">
    <citation type="submission" date="2021-02" db="EMBL/GenBank/DDBJ databases">
        <title>Natrosporangium hydrolyticum gen. nov., sp. nov, a haloalkaliphilic actinobacterium from a soda solonchak soil.</title>
        <authorList>
            <person name="Sorokin D.Y."/>
            <person name="Khijniak T.V."/>
            <person name="Zakharycheva A.P."/>
            <person name="Boueva O.V."/>
            <person name="Ariskina E.V."/>
            <person name="Hahnke R.L."/>
            <person name="Bunk B."/>
            <person name="Sproer C."/>
            <person name="Schumann P."/>
            <person name="Evtushenko L.I."/>
            <person name="Kublanov I.V."/>
        </authorList>
    </citation>
    <scope>NUCLEOTIDE SEQUENCE</scope>
    <source>
        <strain evidence="3">DSM 106523</strain>
    </source>
</reference>
<dbReference type="Gene3D" id="3.40.50.300">
    <property type="entry name" value="P-loop containing nucleotide triphosphate hydrolases"/>
    <property type="match status" value="1"/>
</dbReference>
<dbReference type="Pfam" id="PF07728">
    <property type="entry name" value="AAA_5"/>
    <property type="match status" value="1"/>
</dbReference>
<dbReference type="InterPro" id="IPR011704">
    <property type="entry name" value="ATPase_dyneun-rel_AAA"/>
</dbReference>
<evidence type="ECO:0000313" key="4">
    <source>
        <dbReference type="Proteomes" id="UP000662857"/>
    </source>
</evidence>